<dbReference type="GO" id="GO:0045493">
    <property type="term" value="P:xylan catabolic process"/>
    <property type="evidence" value="ECO:0007669"/>
    <property type="project" value="UniProtKB-KW"/>
</dbReference>
<proteinExistence type="predicted"/>
<keyword evidence="5" id="KW-0378">Hydrolase</keyword>
<evidence type="ECO:0000313" key="9">
    <source>
        <dbReference type="EMBL" id="NGO62400.1"/>
    </source>
</evidence>
<dbReference type="Gene3D" id="3.40.50.1820">
    <property type="entry name" value="alpha/beta hydrolase"/>
    <property type="match status" value="1"/>
</dbReference>
<accession>A0A6M1S024</accession>
<evidence type="ECO:0000256" key="1">
    <source>
        <dbReference type="ARBA" id="ARBA00004613"/>
    </source>
</evidence>
<dbReference type="GO" id="GO:0005576">
    <property type="term" value="C:extracellular region"/>
    <property type="evidence" value="ECO:0007669"/>
    <property type="project" value="UniProtKB-SubCell"/>
</dbReference>
<evidence type="ECO:0000256" key="3">
    <source>
        <dbReference type="ARBA" id="ARBA00022651"/>
    </source>
</evidence>
<gene>
    <name evidence="9" type="ORF">G6N76_01840</name>
</gene>
<dbReference type="PANTHER" id="PTHR38050:SF2">
    <property type="entry name" value="FERULOYL ESTERASE C-RELATED"/>
    <property type="match status" value="1"/>
</dbReference>
<dbReference type="SUPFAM" id="SSF53474">
    <property type="entry name" value="alpha/beta-Hydrolases"/>
    <property type="match status" value="1"/>
</dbReference>
<reference evidence="9 10" key="1">
    <citation type="submission" date="2020-02" db="EMBL/GenBank/DDBJ databases">
        <title>Genome sequence of the type strain CCBAU10050 of Rhizobium daejeonense.</title>
        <authorList>
            <person name="Gao J."/>
            <person name="Sun J."/>
        </authorList>
    </citation>
    <scope>NUCLEOTIDE SEQUENCE [LARGE SCALE GENOMIC DNA]</scope>
    <source>
        <strain evidence="9 10">CCBAU10050</strain>
    </source>
</reference>
<dbReference type="GO" id="GO:0030600">
    <property type="term" value="F:feruloyl esterase activity"/>
    <property type="evidence" value="ECO:0007669"/>
    <property type="project" value="InterPro"/>
</dbReference>
<comment type="subcellular location">
    <subcellularLocation>
        <location evidence="1">Secreted</location>
    </subcellularLocation>
</comment>
<keyword evidence="2" id="KW-0964">Secreted</keyword>
<keyword evidence="4 8" id="KW-0732">Signal</keyword>
<sequence>MTSSTVFNRVRSTGIVRLVVSGLLFLAAGVGSALAAGCGASFPAGRHDLSLDINGQTRSAVYFIPSNYSGKRKVPVVFDFHGSNSNPDGQMNRSQWDKVAEREGFIVMALQGSLPGEFKGTNAWNVPGVTKAAGLDEGAFIRTAVHYATETFCVDASRIYASGYSGGGRMLSQYVCDGYGDFAAAGFVMGLRAGYPEQEDGVWRPRKASCHPAKPVSIIAFSGLKDDVNPFGGGGKAYWQYGGEVALKRWAELNGCDPHPRGEKGESATFSAYYGCKAGTSVISYVIKDADHSWPGDRVRFRLAGAQGEKIREVDATGRMWDFFRNSGGELLAGTPQKTACPAERTTVGKEAGIQGKTCSQQVKSDNSEPVVTDGL</sequence>
<dbReference type="RefSeq" id="WP_163900506.1">
    <property type="nucleotide sequence ID" value="NZ_CP048427.1"/>
</dbReference>
<feature type="signal peptide" evidence="8">
    <location>
        <begin position="1"/>
        <end position="35"/>
    </location>
</feature>
<protein>
    <submittedName>
        <fullName evidence="9">Polyhydroxybutyrate depolymerase</fullName>
    </submittedName>
</protein>
<evidence type="ECO:0000313" key="10">
    <source>
        <dbReference type="Proteomes" id="UP000477849"/>
    </source>
</evidence>
<name>A0A6M1S024_9HYPH</name>
<evidence type="ECO:0000256" key="2">
    <source>
        <dbReference type="ARBA" id="ARBA00022525"/>
    </source>
</evidence>
<keyword evidence="10" id="KW-1185">Reference proteome</keyword>
<evidence type="ECO:0000256" key="8">
    <source>
        <dbReference type="SAM" id="SignalP"/>
    </source>
</evidence>
<keyword evidence="6" id="KW-0119">Carbohydrate metabolism</keyword>
<keyword evidence="3" id="KW-0858">Xylan degradation</keyword>
<evidence type="ECO:0000256" key="6">
    <source>
        <dbReference type="ARBA" id="ARBA00023277"/>
    </source>
</evidence>
<evidence type="ECO:0000256" key="5">
    <source>
        <dbReference type="ARBA" id="ARBA00022801"/>
    </source>
</evidence>
<evidence type="ECO:0000256" key="7">
    <source>
        <dbReference type="ARBA" id="ARBA00023326"/>
    </source>
</evidence>
<evidence type="ECO:0000256" key="4">
    <source>
        <dbReference type="ARBA" id="ARBA00022729"/>
    </source>
</evidence>
<dbReference type="AlphaFoldDB" id="A0A6M1S024"/>
<organism evidence="9 10">
    <name type="scientific">Rhizobium daejeonense</name>
    <dbReference type="NCBI Taxonomy" id="240521"/>
    <lineage>
        <taxon>Bacteria</taxon>
        <taxon>Pseudomonadati</taxon>
        <taxon>Pseudomonadota</taxon>
        <taxon>Alphaproteobacteria</taxon>
        <taxon>Hyphomicrobiales</taxon>
        <taxon>Rhizobiaceae</taxon>
        <taxon>Rhizobium/Agrobacterium group</taxon>
        <taxon>Rhizobium</taxon>
    </lineage>
</organism>
<dbReference type="InterPro" id="IPR029058">
    <property type="entry name" value="AB_hydrolase_fold"/>
</dbReference>
<dbReference type="InterPro" id="IPR043595">
    <property type="entry name" value="FaeB/C/D"/>
</dbReference>
<dbReference type="EMBL" id="JAAKZH010000001">
    <property type="protein sequence ID" value="NGO62400.1"/>
    <property type="molecule type" value="Genomic_DNA"/>
</dbReference>
<comment type="caution">
    <text evidence="9">The sequence shown here is derived from an EMBL/GenBank/DDBJ whole genome shotgun (WGS) entry which is preliminary data.</text>
</comment>
<dbReference type="PANTHER" id="PTHR38050">
    <property type="match status" value="1"/>
</dbReference>
<feature type="chain" id="PRO_5026670172" evidence="8">
    <location>
        <begin position="36"/>
        <end position="376"/>
    </location>
</feature>
<dbReference type="Proteomes" id="UP000477849">
    <property type="component" value="Unassembled WGS sequence"/>
</dbReference>
<keyword evidence="7" id="KW-0624">Polysaccharide degradation</keyword>